<dbReference type="InParanoid" id="A0A2G5CP30"/>
<evidence type="ECO:0000256" key="1">
    <source>
        <dbReference type="SAM" id="Phobius"/>
    </source>
</evidence>
<sequence length="89" mass="10600">MIDDNISPSISDKITVGWLCFLFYPLNIVCLFRKKIPVCLLQEISSTTDERSMKLLLRYMGRNRLVTRQNRLPLHRRAKSKRGETRYFH</sequence>
<dbReference type="AlphaFoldDB" id="A0A2G5CP30"/>
<dbReference type="Proteomes" id="UP000230069">
    <property type="component" value="Unassembled WGS sequence"/>
</dbReference>
<keyword evidence="3" id="KW-1185">Reference proteome</keyword>
<organism evidence="2 3">
    <name type="scientific">Aquilegia coerulea</name>
    <name type="common">Rocky mountain columbine</name>
    <dbReference type="NCBI Taxonomy" id="218851"/>
    <lineage>
        <taxon>Eukaryota</taxon>
        <taxon>Viridiplantae</taxon>
        <taxon>Streptophyta</taxon>
        <taxon>Embryophyta</taxon>
        <taxon>Tracheophyta</taxon>
        <taxon>Spermatophyta</taxon>
        <taxon>Magnoliopsida</taxon>
        <taxon>Ranunculales</taxon>
        <taxon>Ranunculaceae</taxon>
        <taxon>Thalictroideae</taxon>
        <taxon>Aquilegia</taxon>
    </lineage>
</organism>
<evidence type="ECO:0000313" key="2">
    <source>
        <dbReference type="EMBL" id="PIA33054.1"/>
    </source>
</evidence>
<keyword evidence="1" id="KW-0812">Transmembrane</keyword>
<feature type="transmembrane region" description="Helical" evidence="1">
    <location>
        <begin position="14"/>
        <end position="32"/>
    </location>
</feature>
<accession>A0A2G5CP30</accession>
<keyword evidence="1" id="KW-1133">Transmembrane helix</keyword>
<dbReference type="EMBL" id="KZ305059">
    <property type="protein sequence ID" value="PIA33054.1"/>
    <property type="molecule type" value="Genomic_DNA"/>
</dbReference>
<proteinExistence type="predicted"/>
<protein>
    <submittedName>
        <fullName evidence="2">Uncharacterized protein</fullName>
    </submittedName>
</protein>
<name>A0A2G5CP30_AQUCA</name>
<gene>
    <name evidence="2" type="ORF">AQUCO_04200067v1</name>
</gene>
<evidence type="ECO:0000313" key="3">
    <source>
        <dbReference type="Proteomes" id="UP000230069"/>
    </source>
</evidence>
<keyword evidence="1" id="KW-0472">Membrane</keyword>
<reference evidence="2 3" key="1">
    <citation type="submission" date="2017-09" db="EMBL/GenBank/DDBJ databases">
        <title>WGS assembly of Aquilegia coerulea Goldsmith.</title>
        <authorList>
            <person name="Hodges S."/>
            <person name="Kramer E."/>
            <person name="Nordborg M."/>
            <person name="Tomkins J."/>
            <person name="Borevitz J."/>
            <person name="Derieg N."/>
            <person name="Yan J."/>
            <person name="Mihaltcheva S."/>
            <person name="Hayes R.D."/>
            <person name="Rokhsar D."/>
        </authorList>
    </citation>
    <scope>NUCLEOTIDE SEQUENCE [LARGE SCALE GENOMIC DNA]</scope>
    <source>
        <strain evidence="3">cv. Goldsmith</strain>
    </source>
</reference>